<evidence type="ECO:0000313" key="2">
    <source>
        <dbReference type="Proteomes" id="UP001304671"/>
    </source>
</evidence>
<protein>
    <submittedName>
        <fullName evidence="1">Uncharacterized protein</fullName>
    </submittedName>
</protein>
<keyword evidence="2" id="KW-1185">Reference proteome</keyword>
<dbReference type="RefSeq" id="WP_323247784.1">
    <property type="nucleotide sequence ID" value="NZ_JAYFUL010000007.1"/>
</dbReference>
<evidence type="ECO:0000313" key="1">
    <source>
        <dbReference type="EMBL" id="MEA5257421.1"/>
    </source>
</evidence>
<accession>A0ABU5QLW2</accession>
<proteinExistence type="predicted"/>
<reference evidence="1 2" key="1">
    <citation type="submission" date="2023-12" db="EMBL/GenBank/DDBJ databases">
        <title>Novel species of the genus Arcicella isolated from rivers.</title>
        <authorList>
            <person name="Lu H."/>
        </authorList>
    </citation>
    <scope>NUCLEOTIDE SEQUENCE [LARGE SCALE GENOMIC DNA]</scope>
    <source>
        <strain evidence="1 2">LMG 21963</strain>
    </source>
</reference>
<comment type="caution">
    <text evidence="1">The sequence shown here is derived from an EMBL/GenBank/DDBJ whole genome shotgun (WGS) entry which is preliminary data.</text>
</comment>
<organism evidence="1 2">
    <name type="scientific">Arcicella aquatica</name>
    <dbReference type="NCBI Taxonomy" id="217141"/>
    <lineage>
        <taxon>Bacteria</taxon>
        <taxon>Pseudomonadati</taxon>
        <taxon>Bacteroidota</taxon>
        <taxon>Cytophagia</taxon>
        <taxon>Cytophagales</taxon>
        <taxon>Flectobacillaceae</taxon>
        <taxon>Arcicella</taxon>
    </lineage>
</organism>
<dbReference type="EMBL" id="JAYFUL010000007">
    <property type="protein sequence ID" value="MEA5257421.1"/>
    <property type="molecule type" value="Genomic_DNA"/>
</dbReference>
<dbReference type="Proteomes" id="UP001304671">
    <property type="component" value="Unassembled WGS sequence"/>
</dbReference>
<gene>
    <name evidence="1" type="ORF">VB264_06480</name>
</gene>
<sequence length="72" mass="8581">MQTYSVEILNPKAYKLLKNLADLELISFKEEKPSKKELTDFQKKLLEGPTWTEEEYQTYLKNRDEINKIGEK</sequence>
<name>A0ABU5QLW2_9BACT</name>